<dbReference type="InterPro" id="IPR036291">
    <property type="entry name" value="NAD(P)-bd_dom_sf"/>
</dbReference>
<dbReference type="GO" id="GO:0016614">
    <property type="term" value="F:oxidoreductase activity, acting on CH-OH group of donors"/>
    <property type="evidence" value="ECO:0007669"/>
    <property type="project" value="UniProtKB-ARBA"/>
</dbReference>
<dbReference type="PRINTS" id="PR00081">
    <property type="entry name" value="GDHRDH"/>
</dbReference>
<evidence type="ECO:0000256" key="1">
    <source>
        <dbReference type="ARBA" id="ARBA00006484"/>
    </source>
</evidence>
<keyword evidence="2" id="KW-0560">Oxidoreductase</keyword>
<name>A0A5D4RUR1_9BACI</name>
<dbReference type="GO" id="GO:0008206">
    <property type="term" value="P:bile acid metabolic process"/>
    <property type="evidence" value="ECO:0007669"/>
    <property type="project" value="UniProtKB-ARBA"/>
</dbReference>
<comment type="caution">
    <text evidence="4">The sequence shown here is derived from an EMBL/GenBank/DDBJ whole genome shotgun (WGS) entry which is preliminary data.</text>
</comment>
<dbReference type="InterPro" id="IPR020904">
    <property type="entry name" value="Sc_DH/Rdtase_CS"/>
</dbReference>
<evidence type="ECO:0000313" key="5">
    <source>
        <dbReference type="Proteomes" id="UP000322997"/>
    </source>
</evidence>
<evidence type="ECO:0000256" key="2">
    <source>
        <dbReference type="ARBA" id="ARBA00023002"/>
    </source>
</evidence>
<dbReference type="PROSITE" id="PS00061">
    <property type="entry name" value="ADH_SHORT"/>
    <property type="match status" value="1"/>
</dbReference>
<gene>
    <name evidence="4" type="ORF">FZC83_13285</name>
</gene>
<dbReference type="Pfam" id="PF13561">
    <property type="entry name" value="adh_short_C2"/>
    <property type="match status" value="1"/>
</dbReference>
<dbReference type="Proteomes" id="UP000322997">
    <property type="component" value="Unassembled WGS sequence"/>
</dbReference>
<evidence type="ECO:0000313" key="4">
    <source>
        <dbReference type="EMBL" id="TYS54181.1"/>
    </source>
</evidence>
<dbReference type="FunFam" id="3.40.50.720:FF:000084">
    <property type="entry name" value="Short-chain dehydrogenase reductase"/>
    <property type="match status" value="1"/>
</dbReference>
<dbReference type="Gene3D" id="3.40.50.720">
    <property type="entry name" value="NAD(P)-binding Rossmann-like Domain"/>
    <property type="match status" value="1"/>
</dbReference>
<dbReference type="PANTHER" id="PTHR48107:SF16">
    <property type="entry name" value="NADPH-DEPENDENT ALDEHYDE REDUCTASE 1, CHLOROPLASTIC"/>
    <property type="match status" value="1"/>
</dbReference>
<organism evidence="4 5">
    <name type="scientific">Rossellomorea marisflavi</name>
    <dbReference type="NCBI Taxonomy" id="189381"/>
    <lineage>
        <taxon>Bacteria</taxon>
        <taxon>Bacillati</taxon>
        <taxon>Bacillota</taxon>
        <taxon>Bacilli</taxon>
        <taxon>Bacillales</taxon>
        <taxon>Bacillaceae</taxon>
        <taxon>Rossellomorea</taxon>
    </lineage>
</organism>
<feature type="region of interest" description="Disordered" evidence="3">
    <location>
        <begin position="1"/>
        <end position="40"/>
    </location>
</feature>
<dbReference type="AlphaFoldDB" id="A0A5D4RUR1"/>
<sequence length="290" mass="31483">MFALTQQNKQQFPPQHQDHQPGTIDEMNPQPIHTDQNYKGSGKLDGKVALITGGDSGIGRSVAWYFAREGADMVISYLDEHEDAQKTKELVEAEGVSCELLPGDIGDSHFCKELVENTISRFGKLDVLVNNAAEQHPQAGLEEIDDEQLERTFRTNIFSMFYVTRAALPHLKEGASIINTASITAYKGSKDLIDYSATKGAIVSFTRSLADNIASKGIRVNGVAPGPIWTPLIPSTFTSEKVSQFGGNTPMARAGQPFELAPAYVYLASTDSTYVSGQMIHVNGGMIVNG</sequence>
<dbReference type="EMBL" id="VTEQ01000003">
    <property type="protein sequence ID" value="TYS54181.1"/>
    <property type="molecule type" value="Genomic_DNA"/>
</dbReference>
<accession>A0A5D4RUR1</accession>
<dbReference type="InterPro" id="IPR002347">
    <property type="entry name" value="SDR_fam"/>
</dbReference>
<evidence type="ECO:0000256" key="3">
    <source>
        <dbReference type="SAM" id="MobiDB-lite"/>
    </source>
</evidence>
<dbReference type="CDD" id="cd05355">
    <property type="entry name" value="SDR_c1"/>
    <property type="match status" value="1"/>
</dbReference>
<comment type="similarity">
    <text evidence="1">Belongs to the short-chain dehydrogenases/reductases (SDR) family.</text>
</comment>
<dbReference type="NCBIfam" id="NF005214">
    <property type="entry name" value="PRK06701.1"/>
    <property type="match status" value="1"/>
</dbReference>
<dbReference type="PANTHER" id="PTHR48107">
    <property type="entry name" value="NADPH-DEPENDENT ALDEHYDE REDUCTASE-LIKE PROTEIN, CHLOROPLASTIC-RELATED"/>
    <property type="match status" value="1"/>
</dbReference>
<reference evidence="4 5" key="1">
    <citation type="submission" date="2019-08" db="EMBL/GenBank/DDBJ databases">
        <title>Bacillus genomes from the desert of Cuatro Cienegas, Coahuila.</title>
        <authorList>
            <person name="Olmedo-Alvarez G."/>
        </authorList>
    </citation>
    <scope>NUCLEOTIDE SEQUENCE [LARGE SCALE GENOMIC DNA]</scope>
    <source>
        <strain evidence="4 5">CH108_3D</strain>
    </source>
</reference>
<proteinExistence type="inferred from homology"/>
<protein>
    <submittedName>
        <fullName evidence="4">SDR family oxidoreductase</fullName>
    </submittedName>
</protein>
<feature type="compositionally biased region" description="Low complexity" evidence="3">
    <location>
        <begin position="1"/>
        <end position="15"/>
    </location>
</feature>
<dbReference type="PRINTS" id="PR00080">
    <property type="entry name" value="SDRFAMILY"/>
</dbReference>
<dbReference type="SUPFAM" id="SSF51735">
    <property type="entry name" value="NAD(P)-binding Rossmann-fold domains"/>
    <property type="match status" value="1"/>
</dbReference>